<dbReference type="InterPro" id="IPR020617">
    <property type="entry name" value="Thiolase_C"/>
</dbReference>
<dbReference type="InterPro" id="IPR020613">
    <property type="entry name" value="Thiolase_CS"/>
</dbReference>
<sequence>MSGPIPVILSACRTPIGRYLGGLSGRSAVDLGIVAAKEALARSKVDPGVIDEAIVGNVLAAGLGQAPARQVAIGAGIPPKASALTINMVCGSGLRSVMLAATAIRAGDADLVLAGGMESMSNAPHLLRGGRGGWKLGDGVLVDSMLHDGLTCAVEGWPMGEAAERTADMCKLSREELDSFACESHRRALEAQASGAFNSEIVTVTLEGKKGSVTTIEADEGPRTESNQAALAKLKPAFCASGVVTAGNSSSLSDGAAMLVVASEEKAEQLGVRPVARIIATAISGLDPRDLFLAPIGAIRAVLAKARLTPEEVDLYEINEAFASQLLGCVKGLEIDLAKVNVHGGAIALGHPLGASGARVLVTLIHALERYEKKIGVAALCLGGGNAVALVVERS</sequence>
<comment type="similarity">
    <text evidence="1 5">Belongs to the thiolase-like superfamily. Thiolase family.</text>
</comment>
<gene>
    <name evidence="8" type="ORF">V5E97_18405</name>
</gene>
<feature type="domain" description="Thiolase N-terminal" evidence="6">
    <location>
        <begin position="7"/>
        <end position="265"/>
    </location>
</feature>
<evidence type="ECO:0000259" key="6">
    <source>
        <dbReference type="Pfam" id="PF00108"/>
    </source>
</evidence>
<dbReference type="Pfam" id="PF00108">
    <property type="entry name" value="Thiolase_N"/>
    <property type="match status" value="1"/>
</dbReference>
<protein>
    <submittedName>
        <fullName evidence="8">Acetyl-CoA C-acetyltransferase</fullName>
        <ecNumber evidence="8">2.3.1.9</ecNumber>
    </submittedName>
</protein>
<dbReference type="InterPro" id="IPR002155">
    <property type="entry name" value="Thiolase"/>
</dbReference>
<keyword evidence="3 5" id="KW-0012">Acyltransferase</keyword>
<accession>A0AAU7CRU0</accession>
<dbReference type="EC" id="2.3.1.9" evidence="8"/>
<feature type="active site" description="Proton acceptor" evidence="4">
    <location>
        <position position="351"/>
    </location>
</feature>
<feature type="active site" description="Acyl-thioester intermediate" evidence="4">
    <location>
        <position position="90"/>
    </location>
</feature>
<proteinExistence type="inferred from homology"/>
<dbReference type="PROSITE" id="PS00098">
    <property type="entry name" value="THIOLASE_1"/>
    <property type="match status" value="1"/>
</dbReference>
<dbReference type="EMBL" id="CP155447">
    <property type="protein sequence ID" value="XBH07926.1"/>
    <property type="molecule type" value="Genomic_DNA"/>
</dbReference>
<dbReference type="PANTHER" id="PTHR18919:SF107">
    <property type="entry name" value="ACETYL-COA ACETYLTRANSFERASE, CYTOSOLIC"/>
    <property type="match status" value="1"/>
</dbReference>
<feature type="domain" description="Thiolase C-terminal" evidence="7">
    <location>
        <begin position="273"/>
        <end position="394"/>
    </location>
</feature>
<dbReference type="CDD" id="cd00751">
    <property type="entry name" value="thiolase"/>
    <property type="match status" value="1"/>
</dbReference>
<organism evidence="8">
    <name type="scientific">Singulisphaera sp. Ch08</name>
    <dbReference type="NCBI Taxonomy" id="3120278"/>
    <lineage>
        <taxon>Bacteria</taxon>
        <taxon>Pseudomonadati</taxon>
        <taxon>Planctomycetota</taxon>
        <taxon>Planctomycetia</taxon>
        <taxon>Isosphaerales</taxon>
        <taxon>Isosphaeraceae</taxon>
        <taxon>Singulisphaera</taxon>
    </lineage>
</organism>
<name>A0AAU7CRU0_9BACT</name>
<dbReference type="PROSITE" id="PS00099">
    <property type="entry name" value="THIOLASE_3"/>
    <property type="match status" value="1"/>
</dbReference>
<dbReference type="Gene3D" id="3.40.47.10">
    <property type="match status" value="2"/>
</dbReference>
<dbReference type="InterPro" id="IPR016039">
    <property type="entry name" value="Thiolase-like"/>
</dbReference>
<dbReference type="PANTHER" id="PTHR18919">
    <property type="entry name" value="ACETYL-COA C-ACYLTRANSFERASE"/>
    <property type="match status" value="1"/>
</dbReference>
<evidence type="ECO:0000256" key="4">
    <source>
        <dbReference type="PIRSR" id="PIRSR000429-1"/>
    </source>
</evidence>
<dbReference type="InterPro" id="IPR020610">
    <property type="entry name" value="Thiolase_AS"/>
</dbReference>
<dbReference type="NCBIfam" id="TIGR01930">
    <property type="entry name" value="AcCoA-C-Actrans"/>
    <property type="match status" value="1"/>
</dbReference>
<dbReference type="PROSITE" id="PS00737">
    <property type="entry name" value="THIOLASE_2"/>
    <property type="match status" value="1"/>
</dbReference>
<dbReference type="AlphaFoldDB" id="A0AAU7CRU0"/>
<dbReference type="GO" id="GO:0003985">
    <property type="term" value="F:acetyl-CoA C-acetyltransferase activity"/>
    <property type="evidence" value="ECO:0007669"/>
    <property type="project" value="UniProtKB-EC"/>
</dbReference>
<dbReference type="InterPro" id="IPR020615">
    <property type="entry name" value="Thiolase_acyl_enz_int_AS"/>
</dbReference>
<keyword evidence="2 5" id="KW-0808">Transferase</keyword>
<evidence type="ECO:0000256" key="2">
    <source>
        <dbReference type="ARBA" id="ARBA00022679"/>
    </source>
</evidence>
<evidence type="ECO:0000256" key="3">
    <source>
        <dbReference type="ARBA" id="ARBA00023315"/>
    </source>
</evidence>
<dbReference type="InterPro" id="IPR020616">
    <property type="entry name" value="Thiolase_N"/>
</dbReference>
<dbReference type="RefSeq" id="WP_406700763.1">
    <property type="nucleotide sequence ID" value="NZ_CP155447.1"/>
</dbReference>
<evidence type="ECO:0000259" key="7">
    <source>
        <dbReference type="Pfam" id="PF02803"/>
    </source>
</evidence>
<dbReference type="PIRSF" id="PIRSF000429">
    <property type="entry name" value="Ac-CoA_Ac_transf"/>
    <property type="match status" value="1"/>
</dbReference>
<evidence type="ECO:0000256" key="5">
    <source>
        <dbReference type="RuleBase" id="RU003557"/>
    </source>
</evidence>
<feature type="active site" description="Proton acceptor" evidence="4">
    <location>
        <position position="381"/>
    </location>
</feature>
<dbReference type="SUPFAM" id="SSF53901">
    <property type="entry name" value="Thiolase-like"/>
    <property type="match status" value="2"/>
</dbReference>
<dbReference type="Pfam" id="PF02803">
    <property type="entry name" value="Thiolase_C"/>
    <property type="match status" value="1"/>
</dbReference>
<reference evidence="8" key="1">
    <citation type="submission" date="2024-05" db="EMBL/GenBank/DDBJ databases">
        <title>Planctomycetes of the genus Singulisphaera possess chitinolytic capabilities.</title>
        <authorList>
            <person name="Ivanova A."/>
        </authorList>
    </citation>
    <scope>NUCLEOTIDE SEQUENCE</scope>
    <source>
        <strain evidence="8">Ch08T</strain>
    </source>
</reference>
<dbReference type="FunFam" id="3.40.47.10:FF:000010">
    <property type="entry name" value="Acetyl-CoA acetyltransferase (Thiolase)"/>
    <property type="match status" value="1"/>
</dbReference>
<evidence type="ECO:0000313" key="8">
    <source>
        <dbReference type="EMBL" id="XBH07926.1"/>
    </source>
</evidence>
<evidence type="ECO:0000256" key="1">
    <source>
        <dbReference type="ARBA" id="ARBA00010982"/>
    </source>
</evidence>